<dbReference type="FunFam" id="1.20.140.10:FF:000007">
    <property type="entry name" value="Acyl-coenzyme A oxidase"/>
    <property type="match status" value="1"/>
</dbReference>
<sequence>ARLAAAKIHSFGYIFRRFAQAVKSAPEGLRAILTKVCFLYGFYSIEQNAGFFLQYRYFTPSQMDFVRAQVNVFCREVRQEYIPLIDAFNYSDYMINSPLGVYDGNVYEKYFDQVKRQNPVGGEHPYLPLIQSLLRREIEDDEPLEDDEEDEE</sequence>
<proteinExistence type="inferred from homology"/>
<evidence type="ECO:0000256" key="3">
    <source>
        <dbReference type="ARBA" id="ARBA00023002"/>
    </source>
</evidence>
<accession>A0AAD4DB86</accession>
<dbReference type="SUPFAM" id="SSF47203">
    <property type="entry name" value="Acyl-CoA dehydrogenase C-terminal domain-like"/>
    <property type="match status" value="1"/>
</dbReference>
<dbReference type="InterPro" id="IPR036250">
    <property type="entry name" value="AcylCo_DH-like_C"/>
</dbReference>
<dbReference type="Proteomes" id="UP001194580">
    <property type="component" value="Unassembled WGS sequence"/>
</dbReference>
<evidence type="ECO:0000313" key="7">
    <source>
        <dbReference type="Proteomes" id="UP001194580"/>
    </source>
</evidence>
<keyword evidence="7" id="KW-1185">Reference proteome</keyword>
<evidence type="ECO:0000256" key="2">
    <source>
        <dbReference type="ARBA" id="ARBA00022832"/>
    </source>
</evidence>
<evidence type="ECO:0000256" key="4">
    <source>
        <dbReference type="ARBA" id="ARBA00023098"/>
    </source>
</evidence>
<comment type="caution">
    <text evidence="6">The sequence shown here is derived from an EMBL/GenBank/DDBJ whole genome shotgun (WGS) entry which is preliminary data.</text>
</comment>
<dbReference type="Gene3D" id="1.20.140.10">
    <property type="entry name" value="Butyryl-CoA Dehydrogenase, subunit A, domain 3"/>
    <property type="match status" value="1"/>
</dbReference>
<dbReference type="GO" id="GO:0005504">
    <property type="term" value="F:fatty acid binding"/>
    <property type="evidence" value="ECO:0007669"/>
    <property type="project" value="TreeGrafter"/>
</dbReference>
<dbReference type="PANTHER" id="PTHR10909:SF352">
    <property type="entry name" value="ACYL-COENZYME A OXIDASE-LIKE PROTEIN"/>
    <property type="match status" value="1"/>
</dbReference>
<protein>
    <submittedName>
        <fullName evidence="6">Fatty-acyl coenzyme A oxidase</fullName>
    </submittedName>
</protein>
<feature type="non-terminal residue" evidence="6">
    <location>
        <position position="1"/>
    </location>
</feature>
<evidence type="ECO:0000259" key="5">
    <source>
        <dbReference type="Pfam" id="PF01756"/>
    </source>
</evidence>
<dbReference type="AlphaFoldDB" id="A0AAD4DB86"/>
<reference evidence="6" key="1">
    <citation type="journal article" date="2020" name="Fungal Divers.">
        <title>Resolving the Mortierellaceae phylogeny through synthesis of multi-gene phylogenetics and phylogenomics.</title>
        <authorList>
            <person name="Vandepol N."/>
            <person name="Liber J."/>
            <person name="Desiro A."/>
            <person name="Na H."/>
            <person name="Kennedy M."/>
            <person name="Barry K."/>
            <person name="Grigoriev I.V."/>
            <person name="Miller A.N."/>
            <person name="O'Donnell K."/>
            <person name="Stajich J.E."/>
            <person name="Bonito G."/>
        </authorList>
    </citation>
    <scope>NUCLEOTIDE SEQUENCE</scope>
    <source>
        <strain evidence="6">NRRL 28262</strain>
    </source>
</reference>
<dbReference type="InterPro" id="IPR002655">
    <property type="entry name" value="Acyl-CoA_oxidase_C"/>
</dbReference>
<evidence type="ECO:0000313" key="6">
    <source>
        <dbReference type="EMBL" id="KAG0273669.1"/>
    </source>
</evidence>
<feature type="domain" description="Acyl-CoA oxidase C-terminal" evidence="5">
    <location>
        <begin position="3"/>
        <end position="123"/>
    </location>
</feature>
<organism evidence="6 7">
    <name type="scientific">Linnemannia exigua</name>
    <dbReference type="NCBI Taxonomy" id="604196"/>
    <lineage>
        <taxon>Eukaryota</taxon>
        <taxon>Fungi</taxon>
        <taxon>Fungi incertae sedis</taxon>
        <taxon>Mucoromycota</taxon>
        <taxon>Mortierellomycotina</taxon>
        <taxon>Mortierellomycetes</taxon>
        <taxon>Mortierellales</taxon>
        <taxon>Mortierellaceae</taxon>
        <taxon>Linnemannia</taxon>
    </lineage>
</organism>
<gene>
    <name evidence="6" type="primary">POX1_4</name>
    <name evidence="6" type="ORF">BGZ95_010533</name>
</gene>
<dbReference type="GO" id="GO:0071949">
    <property type="term" value="F:FAD binding"/>
    <property type="evidence" value="ECO:0007669"/>
    <property type="project" value="InterPro"/>
</dbReference>
<keyword evidence="2" id="KW-0276">Fatty acid metabolism</keyword>
<dbReference type="Pfam" id="PF01756">
    <property type="entry name" value="ACOX"/>
    <property type="match status" value="1"/>
</dbReference>
<keyword evidence="4" id="KW-0443">Lipid metabolism</keyword>
<comment type="similarity">
    <text evidence="1">Belongs to the acyl-CoA oxidase family.</text>
</comment>
<dbReference type="PANTHER" id="PTHR10909">
    <property type="entry name" value="ELECTRON TRANSPORT OXIDOREDUCTASE"/>
    <property type="match status" value="1"/>
</dbReference>
<dbReference type="GO" id="GO:0005777">
    <property type="term" value="C:peroxisome"/>
    <property type="evidence" value="ECO:0007669"/>
    <property type="project" value="InterPro"/>
</dbReference>
<dbReference type="GO" id="GO:0055088">
    <property type="term" value="P:lipid homeostasis"/>
    <property type="evidence" value="ECO:0007669"/>
    <property type="project" value="TreeGrafter"/>
</dbReference>
<name>A0AAD4DB86_9FUNG</name>
<evidence type="ECO:0000256" key="1">
    <source>
        <dbReference type="ARBA" id="ARBA00006288"/>
    </source>
</evidence>
<dbReference type="GO" id="GO:0033540">
    <property type="term" value="P:fatty acid beta-oxidation using acyl-CoA oxidase"/>
    <property type="evidence" value="ECO:0007669"/>
    <property type="project" value="TreeGrafter"/>
</dbReference>
<dbReference type="InterPro" id="IPR012258">
    <property type="entry name" value="Acyl-CoA_oxidase"/>
</dbReference>
<keyword evidence="3" id="KW-0560">Oxidoreductase</keyword>
<dbReference type="EMBL" id="JAAAIL010000710">
    <property type="protein sequence ID" value="KAG0273669.1"/>
    <property type="molecule type" value="Genomic_DNA"/>
</dbReference>
<dbReference type="GO" id="GO:0003997">
    <property type="term" value="F:acyl-CoA oxidase activity"/>
    <property type="evidence" value="ECO:0007669"/>
    <property type="project" value="InterPro"/>
</dbReference>